<dbReference type="KEGG" id="rsz:108819197"/>
<evidence type="ECO:0000313" key="3">
    <source>
        <dbReference type="Proteomes" id="UP000504610"/>
    </source>
</evidence>
<keyword evidence="2" id="KW-1133">Transmembrane helix</keyword>
<evidence type="ECO:0000256" key="2">
    <source>
        <dbReference type="SAM" id="Phobius"/>
    </source>
</evidence>
<dbReference type="RefSeq" id="XP_018447696.2">
    <property type="nucleotide sequence ID" value="XM_018592194.2"/>
</dbReference>
<evidence type="ECO:0000313" key="4">
    <source>
        <dbReference type="RefSeq" id="XP_018447696.2"/>
    </source>
</evidence>
<dbReference type="AlphaFoldDB" id="A0A6J0KJH0"/>
<sequence length="183" mass="20603">MVQTPKTGAASPSELQQHPSKKWLNRTRTFLDVPNPKIVTIFLISIFATFSSGIAFVFEWIFHGRSHAGFQWIIYYGLSLIFLPVFVFLGLGIVIAVTTRHESKQVASSVVEGEEEQQHVDHSAGKGGSNEENDHDKNCQSLAVVIDEYDKKCNEKALEHKTSKLERAVSFPLRSQVRSCRTR</sequence>
<gene>
    <name evidence="4" type="primary">LOC108819197</name>
</gene>
<organism evidence="3 4">
    <name type="scientific">Raphanus sativus</name>
    <name type="common">Radish</name>
    <name type="synonym">Raphanus raphanistrum var. sativus</name>
    <dbReference type="NCBI Taxonomy" id="3726"/>
    <lineage>
        <taxon>Eukaryota</taxon>
        <taxon>Viridiplantae</taxon>
        <taxon>Streptophyta</taxon>
        <taxon>Embryophyta</taxon>
        <taxon>Tracheophyta</taxon>
        <taxon>Spermatophyta</taxon>
        <taxon>Magnoliopsida</taxon>
        <taxon>eudicotyledons</taxon>
        <taxon>Gunneridae</taxon>
        <taxon>Pentapetalae</taxon>
        <taxon>rosids</taxon>
        <taxon>malvids</taxon>
        <taxon>Brassicales</taxon>
        <taxon>Brassicaceae</taxon>
        <taxon>Brassiceae</taxon>
        <taxon>Raphanus</taxon>
    </lineage>
</organism>
<reference evidence="3" key="1">
    <citation type="journal article" date="2019" name="Database">
        <title>The radish genome database (RadishGD): an integrated information resource for radish genomics.</title>
        <authorList>
            <person name="Yu H.J."/>
            <person name="Baek S."/>
            <person name="Lee Y.J."/>
            <person name="Cho A."/>
            <person name="Mun J.H."/>
        </authorList>
    </citation>
    <scope>NUCLEOTIDE SEQUENCE [LARGE SCALE GENOMIC DNA]</scope>
    <source>
        <strain evidence="3">cv. WK10039</strain>
    </source>
</reference>
<protein>
    <submittedName>
        <fullName evidence="4">Uncharacterized protein LOC108819197</fullName>
    </submittedName>
</protein>
<keyword evidence="2" id="KW-0812">Transmembrane</keyword>
<feature type="transmembrane region" description="Helical" evidence="2">
    <location>
        <begin position="38"/>
        <end position="61"/>
    </location>
</feature>
<dbReference type="GeneID" id="108819197"/>
<keyword evidence="2" id="KW-0472">Membrane</keyword>
<feature type="region of interest" description="Disordered" evidence="1">
    <location>
        <begin position="108"/>
        <end position="136"/>
    </location>
</feature>
<accession>A0A6J0KJH0</accession>
<dbReference type="Proteomes" id="UP000504610">
    <property type="component" value="Chromosome 8"/>
</dbReference>
<reference evidence="4" key="2">
    <citation type="submission" date="2025-08" db="UniProtKB">
        <authorList>
            <consortium name="RefSeq"/>
        </authorList>
    </citation>
    <scope>IDENTIFICATION</scope>
    <source>
        <tissue evidence="4">Leaf</tissue>
    </source>
</reference>
<feature type="transmembrane region" description="Helical" evidence="2">
    <location>
        <begin position="73"/>
        <end position="97"/>
    </location>
</feature>
<proteinExistence type="predicted"/>
<evidence type="ECO:0000256" key="1">
    <source>
        <dbReference type="SAM" id="MobiDB-lite"/>
    </source>
</evidence>
<dbReference type="OrthoDB" id="1539322at2759"/>
<name>A0A6J0KJH0_RAPSA</name>
<keyword evidence="3" id="KW-1185">Reference proteome</keyword>